<feature type="compositionally biased region" description="Basic and acidic residues" evidence="1">
    <location>
        <begin position="117"/>
        <end position="160"/>
    </location>
</feature>
<accession>A0AA36DDK6</accession>
<dbReference type="AlphaFoldDB" id="A0AA36DDK6"/>
<feature type="region of interest" description="Disordered" evidence="1">
    <location>
        <begin position="79"/>
        <end position="99"/>
    </location>
</feature>
<feature type="compositionally biased region" description="Basic residues" evidence="1">
    <location>
        <begin position="21"/>
        <end position="34"/>
    </location>
</feature>
<feature type="region of interest" description="Disordered" evidence="1">
    <location>
        <begin position="255"/>
        <end position="321"/>
    </location>
</feature>
<feature type="compositionally biased region" description="Polar residues" evidence="1">
    <location>
        <begin position="270"/>
        <end position="291"/>
    </location>
</feature>
<feature type="region of interest" description="Disordered" evidence="1">
    <location>
        <begin position="117"/>
        <end position="167"/>
    </location>
</feature>
<dbReference type="Proteomes" id="UP001177023">
    <property type="component" value="Unassembled WGS sequence"/>
</dbReference>
<dbReference type="EMBL" id="CATQJA010002706">
    <property type="protein sequence ID" value="CAJ0585780.1"/>
    <property type="molecule type" value="Genomic_DNA"/>
</dbReference>
<protein>
    <submittedName>
        <fullName evidence="2">Uncharacterized protein</fullName>
    </submittedName>
</protein>
<name>A0AA36DDK6_9BILA</name>
<organism evidence="2 3">
    <name type="scientific">Mesorhabditis spiculigera</name>
    <dbReference type="NCBI Taxonomy" id="96644"/>
    <lineage>
        <taxon>Eukaryota</taxon>
        <taxon>Metazoa</taxon>
        <taxon>Ecdysozoa</taxon>
        <taxon>Nematoda</taxon>
        <taxon>Chromadorea</taxon>
        <taxon>Rhabditida</taxon>
        <taxon>Rhabditina</taxon>
        <taxon>Rhabditomorpha</taxon>
        <taxon>Rhabditoidea</taxon>
        <taxon>Rhabditidae</taxon>
        <taxon>Mesorhabditinae</taxon>
        <taxon>Mesorhabditis</taxon>
    </lineage>
</organism>
<comment type="caution">
    <text evidence="2">The sequence shown here is derived from an EMBL/GenBank/DDBJ whole genome shotgun (WGS) entry which is preliminary data.</text>
</comment>
<gene>
    <name evidence="2" type="ORF">MSPICULIGERA_LOCUS23791</name>
</gene>
<evidence type="ECO:0000256" key="1">
    <source>
        <dbReference type="SAM" id="MobiDB-lite"/>
    </source>
</evidence>
<reference evidence="2" key="1">
    <citation type="submission" date="2023-06" db="EMBL/GenBank/DDBJ databases">
        <authorList>
            <person name="Delattre M."/>
        </authorList>
    </citation>
    <scope>NUCLEOTIDE SEQUENCE</scope>
    <source>
        <strain evidence="2">AF72</strain>
    </source>
</reference>
<feature type="non-terminal residue" evidence="2">
    <location>
        <position position="348"/>
    </location>
</feature>
<sequence length="348" mass="39077">MAFYFALMNVSNKRSDDKGRQSQRHSRRHARRHSIASVEEPLNDYRLLPKPLVMKNELAKEHLPLTRSTRDDIFRLRDSSISSRDETPPPTTEFLPSLKDRTLTDLKQLRLNQLSLRRESSDTDEPTCSRRLAEMDRFNTREDSASGEEDFRSSIEESRRTSKASTVSSEILIPPITEMGPRNSKLYQNSETSQGTNLVPIVENKAIIAKRVTFDSSNNSVIIGNHFLGDRTRLANAELLTGDSRPAAQQLCNQAPGTKKEAAGGASLSAPYSTGNLSDTPIRTILQNATNEHAEREKEEEEQNKGSRLVRRRSTSDRGASFCNRGFMLLNEELGKAENVKSKGLTTK</sequence>
<keyword evidence="3" id="KW-1185">Reference proteome</keyword>
<evidence type="ECO:0000313" key="2">
    <source>
        <dbReference type="EMBL" id="CAJ0585780.1"/>
    </source>
</evidence>
<evidence type="ECO:0000313" key="3">
    <source>
        <dbReference type="Proteomes" id="UP001177023"/>
    </source>
</evidence>
<feature type="region of interest" description="Disordered" evidence="1">
    <location>
        <begin position="13"/>
        <end position="36"/>
    </location>
</feature>
<proteinExistence type="predicted"/>